<evidence type="ECO:0000256" key="3">
    <source>
        <dbReference type="ARBA" id="ARBA00022989"/>
    </source>
</evidence>
<evidence type="ECO:0000313" key="7">
    <source>
        <dbReference type="Proteomes" id="UP000242715"/>
    </source>
</evidence>
<dbReference type="Gene3D" id="3.40.50.2300">
    <property type="match status" value="1"/>
</dbReference>
<dbReference type="InterPro" id="IPR001828">
    <property type="entry name" value="ANF_lig-bd_rcpt"/>
</dbReference>
<evidence type="ECO:0000259" key="5">
    <source>
        <dbReference type="Pfam" id="PF01094"/>
    </source>
</evidence>
<keyword evidence="2" id="KW-0812">Transmembrane</keyword>
<gene>
    <name evidence="6" type="ORF">TSUD_384660</name>
</gene>
<evidence type="ECO:0000256" key="1">
    <source>
        <dbReference type="ARBA" id="ARBA00004370"/>
    </source>
</evidence>
<keyword evidence="7" id="KW-1185">Reference proteome</keyword>
<proteinExistence type="predicted"/>
<accession>A0A2Z6NBX9</accession>
<sequence length="118" mass="13077">MNSDKKVISIGVIIDGDSRIGKEQEVAMDIAAKSYNNTSKNHKLALYFRNSTEDTLRAIALAEEMINVQKVQVIIGMHTWPEAAIVAEIGSKAQVPIISFAEPIITPPLMKARWPFLK</sequence>
<keyword evidence="3" id="KW-1133">Transmembrane helix</keyword>
<evidence type="ECO:0000256" key="2">
    <source>
        <dbReference type="ARBA" id="ARBA00022692"/>
    </source>
</evidence>
<dbReference type="EMBL" id="DF973768">
    <property type="protein sequence ID" value="GAU39583.1"/>
    <property type="molecule type" value="Genomic_DNA"/>
</dbReference>
<protein>
    <recommendedName>
        <fullName evidence="5">Receptor ligand binding region domain-containing protein</fullName>
    </recommendedName>
</protein>
<dbReference type="AlphaFoldDB" id="A0A2Z6NBX9"/>
<dbReference type="Proteomes" id="UP000242715">
    <property type="component" value="Unassembled WGS sequence"/>
</dbReference>
<dbReference type="InterPro" id="IPR028082">
    <property type="entry name" value="Peripla_BP_I"/>
</dbReference>
<reference evidence="7" key="1">
    <citation type="journal article" date="2017" name="Front. Plant Sci.">
        <title>Climate Clever Clovers: New Paradigm to Reduce the Environmental Footprint of Ruminants by Breeding Low Methanogenic Forages Utilizing Haplotype Variation.</title>
        <authorList>
            <person name="Kaur P."/>
            <person name="Appels R."/>
            <person name="Bayer P.E."/>
            <person name="Keeble-Gagnere G."/>
            <person name="Wang J."/>
            <person name="Hirakawa H."/>
            <person name="Shirasawa K."/>
            <person name="Vercoe P."/>
            <person name="Stefanova K."/>
            <person name="Durmic Z."/>
            <person name="Nichols P."/>
            <person name="Revell C."/>
            <person name="Isobe S.N."/>
            <person name="Edwards D."/>
            <person name="Erskine W."/>
        </authorList>
    </citation>
    <scope>NUCLEOTIDE SEQUENCE [LARGE SCALE GENOMIC DNA]</scope>
    <source>
        <strain evidence="7">cv. Daliak</strain>
    </source>
</reference>
<keyword evidence="4" id="KW-0472">Membrane</keyword>
<dbReference type="PANTHER" id="PTHR34836:SF9">
    <property type="entry name" value="RECEPTOR LIGAND BINDING REGION DOMAIN-CONTAINING PROTEIN"/>
    <property type="match status" value="1"/>
</dbReference>
<dbReference type="OrthoDB" id="5984008at2759"/>
<dbReference type="SUPFAM" id="SSF53822">
    <property type="entry name" value="Periplasmic binding protein-like I"/>
    <property type="match status" value="1"/>
</dbReference>
<organism evidence="6 7">
    <name type="scientific">Trifolium subterraneum</name>
    <name type="common">Subterranean clover</name>
    <dbReference type="NCBI Taxonomy" id="3900"/>
    <lineage>
        <taxon>Eukaryota</taxon>
        <taxon>Viridiplantae</taxon>
        <taxon>Streptophyta</taxon>
        <taxon>Embryophyta</taxon>
        <taxon>Tracheophyta</taxon>
        <taxon>Spermatophyta</taxon>
        <taxon>Magnoliopsida</taxon>
        <taxon>eudicotyledons</taxon>
        <taxon>Gunneridae</taxon>
        <taxon>Pentapetalae</taxon>
        <taxon>rosids</taxon>
        <taxon>fabids</taxon>
        <taxon>Fabales</taxon>
        <taxon>Fabaceae</taxon>
        <taxon>Papilionoideae</taxon>
        <taxon>50 kb inversion clade</taxon>
        <taxon>NPAAA clade</taxon>
        <taxon>Hologalegina</taxon>
        <taxon>IRL clade</taxon>
        <taxon>Trifolieae</taxon>
        <taxon>Trifolium</taxon>
    </lineage>
</organism>
<evidence type="ECO:0000313" key="6">
    <source>
        <dbReference type="EMBL" id="GAU39583.1"/>
    </source>
</evidence>
<evidence type="ECO:0000256" key="4">
    <source>
        <dbReference type="ARBA" id="ARBA00023136"/>
    </source>
</evidence>
<feature type="domain" description="Receptor ligand binding region" evidence="5">
    <location>
        <begin position="25"/>
        <end position="102"/>
    </location>
</feature>
<name>A0A2Z6NBX9_TRISU</name>
<dbReference type="GO" id="GO:0016020">
    <property type="term" value="C:membrane"/>
    <property type="evidence" value="ECO:0007669"/>
    <property type="project" value="UniProtKB-SubCell"/>
</dbReference>
<dbReference type="Pfam" id="PF01094">
    <property type="entry name" value="ANF_receptor"/>
    <property type="match status" value="1"/>
</dbReference>
<dbReference type="InterPro" id="IPR015683">
    <property type="entry name" value="Ionotropic_Glu_rcpt"/>
</dbReference>
<dbReference type="PANTHER" id="PTHR34836">
    <property type="entry name" value="OS06G0188250 PROTEIN"/>
    <property type="match status" value="1"/>
</dbReference>
<comment type="subcellular location">
    <subcellularLocation>
        <location evidence="1">Membrane</location>
    </subcellularLocation>
</comment>